<evidence type="ECO:0000256" key="4">
    <source>
        <dbReference type="ARBA" id="ARBA00022505"/>
    </source>
</evidence>
<dbReference type="Proteomes" id="UP000051184">
    <property type="component" value="Unassembled WGS sequence"/>
</dbReference>
<gene>
    <name evidence="14" type="primary">pucD</name>
    <name evidence="14" type="ORF">TA5114_01422</name>
</gene>
<protein>
    <submittedName>
        <fullName evidence="14">Putative xanthine dehydrogenase subunit D</fullName>
        <ecNumber evidence="14">1.17.1.4</ecNumber>
    </submittedName>
</protein>
<evidence type="ECO:0000256" key="7">
    <source>
        <dbReference type="ARBA" id="ARBA00023002"/>
    </source>
</evidence>
<evidence type="ECO:0000259" key="13">
    <source>
        <dbReference type="SMART" id="SM01008"/>
    </source>
</evidence>
<dbReference type="SUPFAM" id="SSF54665">
    <property type="entry name" value="CO dehydrogenase molybdoprotein N-domain-like"/>
    <property type="match status" value="1"/>
</dbReference>
<keyword evidence="15" id="KW-1185">Reference proteome</keyword>
<keyword evidence="6" id="KW-0479">Metal-binding</keyword>
<dbReference type="GO" id="GO:0004854">
    <property type="term" value="F:xanthine dehydrogenase activity"/>
    <property type="evidence" value="ECO:0007669"/>
    <property type="project" value="UniProtKB-EC"/>
</dbReference>
<dbReference type="Gene3D" id="3.30.365.10">
    <property type="entry name" value="Aldehyde oxidase/xanthine dehydrogenase, molybdopterin binding domain"/>
    <property type="match status" value="4"/>
</dbReference>
<dbReference type="FunFam" id="3.30.365.10:FF:000002">
    <property type="entry name" value="Xanthine dehydrogenase oxidase"/>
    <property type="match status" value="1"/>
</dbReference>
<dbReference type="InterPro" id="IPR036856">
    <property type="entry name" value="Ald_Oxase/Xan_DH_a/b_sf"/>
</dbReference>
<feature type="region of interest" description="Disordered" evidence="12">
    <location>
        <begin position="386"/>
        <end position="405"/>
    </location>
</feature>
<dbReference type="RefSeq" id="WP_058314594.1">
    <property type="nucleotide sequence ID" value="NZ_CYTO01000010.1"/>
</dbReference>
<dbReference type="AlphaFoldDB" id="A0A0P1IUH5"/>
<evidence type="ECO:0000256" key="12">
    <source>
        <dbReference type="SAM" id="MobiDB-lite"/>
    </source>
</evidence>
<evidence type="ECO:0000256" key="3">
    <source>
        <dbReference type="ARBA" id="ARBA00006849"/>
    </source>
</evidence>
<organism evidence="14 15">
    <name type="scientific">Cognatishimia activa</name>
    <dbReference type="NCBI Taxonomy" id="1715691"/>
    <lineage>
        <taxon>Bacteria</taxon>
        <taxon>Pseudomonadati</taxon>
        <taxon>Pseudomonadota</taxon>
        <taxon>Alphaproteobacteria</taxon>
        <taxon>Rhodobacterales</taxon>
        <taxon>Paracoccaceae</taxon>
        <taxon>Cognatishimia</taxon>
    </lineage>
</organism>
<dbReference type="Pfam" id="PF01315">
    <property type="entry name" value="Ald_Xan_dh_C"/>
    <property type="match status" value="1"/>
</dbReference>
<proteinExistence type="inferred from homology"/>
<evidence type="ECO:0000256" key="1">
    <source>
        <dbReference type="ARBA" id="ARBA00001924"/>
    </source>
</evidence>
<dbReference type="NCBIfam" id="TIGR02965">
    <property type="entry name" value="xanthine_xdhB"/>
    <property type="match status" value="1"/>
</dbReference>
<dbReference type="OrthoDB" id="9763985at2"/>
<comment type="cofactor">
    <cofactor evidence="1">
        <name>Mo-molybdopterin</name>
        <dbReference type="ChEBI" id="CHEBI:71302"/>
    </cofactor>
</comment>
<keyword evidence="5" id="KW-0001">2Fe-2S</keyword>
<comment type="cofactor">
    <cofactor evidence="11">
        <name>Mo-molybdopterin cytosine dinucleotide</name>
        <dbReference type="ChEBI" id="CHEBI:71308"/>
    </cofactor>
</comment>
<dbReference type="InterPro" id="IPR016208">
    <property type="entry name" value="Ald_Oxase/xanthine_DH-like"/>
</dbReference>
<evidence type="ECO:0000256" key="5">
    <source>
        <dbReference type="ARBA" id="ARBA00022714"/>
    </source>
</evidence>
<dbReference type="STRING" id="1715691.TA5113_01682"/>
<feature type="compositionally biased region" description="Polar residues" evidence="12">
    <location>
        <begin position="396"/>
        <end position="405"/>
    </location>
</feature>
<dbReference type="SMART" id="SM01008">
    <property type="entry name" value="Ald_Xan_dh_C"/>
    <property type="match status" value="1"/>
</dbReference>
<sequence>MSVAKPIPHDSAALHVTGHARYVDDIPLPQGALHLAFGLSTIAHGDIKSMDLSAVRAADGVVLVMTAEDLPFENDVSPSIHDEPLLSTGSVHYMGQPLFAVAATSHLAARKAARLAEITYVEKGPILTIDEAIKAGSHFEEGPRIWTVGDAAKALEAAPNRLQGEIEMGGQEHFYLEGQAAVSLPQENGDMLVHSSTQHPTEIQHKVADALGIPMHGVRVETRRMGGGFGGKESQGNALAVATAIVASKTGRACKMRYDRDDDMVITGKRHDFRISYDVGYDDSGRVLGIDFLQLARCGWAQDLSLPVADRAMLHSDNAYQLDHMRIESHRLKTNTQSATAFRGFGGPQGMLGIERVMDHVAHALGKDPLKVRQVNYYDDQSGGALPPRVDASADTPPQSISAKKNTTHYGQEVVDFVLNDLTEKLAGSSDYAARRAAVAKWNAENPILKKGIALTPVKFGISFTLTHLNQAGALVHVYQDGSVQMNHGGTEMGQGLNQKVAQVAAARFGISLDAVRITATDTAKVPNTSATAASSGSDLNGMAVRNACDTIKARMAEFLGEYHQSSADHVMFDDGVVRIGDSEMSFAAAAKLCYENRISLSATGFYKTPDLKWDRIKGQGRPFYYFAYGAAVTEVVIDTLTGENRILRTDLLHDAGSSLNQALDIGQVEGAYVQGAGWLTTEELVWDDKGALRTHAPSTYKIPACSDRPPIFNVDLYENQNAEDTIYRSKAVGEPPFMLGISALMALSDAVASCGSAYPDLQAPATAERVLQAVQRVQNA</sequence>
<evidence type="ECO:0000256" key="10">
    <source>
        <dbReference type="ARBA" id="ARBA00034078"/>
    </source>
</evidence>
<dbReference type="InterPro" id="IPR008274">
    <property type="entry name" value="AldOxase/xan_DH_MoCoBD1"/>
</dbReference>
<comment type="similarity">
    <text evidence="3">Belongs to the xanthine dehydrogenase family.</text>
</comment>
<evidence type="ECO:0000256" key="9">
    <source>
        <dbReference type="ARBA" id="ARBA00023014"/>
    </source>
</evidence>
<name>A0A0P1IUH5_9RHOB</name>
<accession>A0A0P1IUH5</accession>
<reference evidence="15" key="1">
    <citation type="submission" date="2015-09" db="EMBL/GenBank/DDBJ databases">
        <authorList>
            <person name="Rodrigo-Torres Lidia"/>
            <person name="Arahal R.David."/>
        </authorList>
    </citation>
    <scope>NUCLEOTIDE SEQUENCE [LARGE SCALE GENOMIC DNA]</scope>
    <source>
        <strain evidence="15">CECT 5114</strain>
    </source>
</reference>
<dbReference type="PANTHER" id="PTHR11908:SF132">
    <property type="entry name" value="ALDEHYDE OXIDASE 1-RELATED"/>
    <property type="match status" value="1"/>
</dbReference>
<dbReference type="InterPro" id="IPR014309">
    <property type="entry name" value="Xanthine_DH_Mopterin-bd_su"/>
</dbReference>
<dbReference type="EC" id="1.17.1.4" evidence="14"/>
<dbReference type="InterPro" id="IPR000674">
    <property type="entry name" value="Ald_Oxase/Xan_DH_a/b"/>
</dbReference>
<dbReference type="PANTHER" id="PTHR11908">
    <property type="entry name" value="XANTHINE DEHYDROGENASE"/>
    <property type="match status" value="1"/>
</dbReference>
<keyword evidence="8" id="KW-0408">Iron</keyword>
<keyword evidence="7 14" id="KW-0560">Oxidoreductase</keyword>
<evidence type="ECO:0000313" key="14">
    <source>
        <dbReference type="EMBL" id="CUK25621.1"/>
    </source>
</evidence>
<keyword evidence="4" id="KW-0500">Molybdenum</keyword>
<evidence type="ECO:0000256" key="2">
    <source>
        <dbReference type="ARBA" id="ARBA00001974"/>
    </source>
</evidence>
<dbReference type="FunFam" id="3.30.365.10:FF:000001">
    <property type="entry name" value="Xanthine dehydrogenase oxidase"/>
    <property type="match status" value="1"/>
</dbReference>
<dbReference type="Pfam" id="PF20256">
    <property type="entry name" value="MoCoBD_2"/>
    <property type="match status" value="1"/>
</dbReference>
<evidence type="ECO:0000256" key="6">
    <source>
        <dbReference type="ARBA" id="ARBA00022723"/>
    </source>
</evidence>
<evidence type="ECO:0000256" key="11">
    <source>
        <dbReference type="ARBA" id="ARBA00053029"/>
    </source>
</evidence>
<dbReference type="InterPro" id="IPR046867">
    <property type="entry name" value="AldOxase/xan_DH_MoCoBD2"/>
</dbReference>
<dbReference type="GO" id="GO:0051537">
    <property type="term" value="F:2 iron, 2 sulfur cluster binding"/>
    <property type="evidence" value="ECO:0007669"/>
    <property type="project" value="UniProtKB-KW"/>
</dbReference>
<dbReference type="InterPro" id="IPR037165">
    <property type="entry name" value="AldOxase/xan_DH_Mopterin-bd_sf"/>
</dbReference>
<dbReference type="GO" id="GO:0030151">
    <property type="term" value="F:molybdenum ion binding"/>
    <property type="evidence" value="ECO:0007669"/>
    <property type="project" value="InterPro"/>
</dbReference>
<dbReference type="GO" id="GO:0005506">
    <property type="term" value="F:iron ion binding"/>
    <property type="evidence" value="ECO:0007669"/>
    <property type="project" value="InterPro"/>
</dbReference>
<dbReference type="EMBL" id="CYUE01000013">
    <property type="protein sequence ID" value="CUK25621.1"/>
    <property type="molecule type" value="Genomic_DNA"/>
</dbReference>
<feature type="domain" description="Aldehyde oxidase/xanthine dehydrogenase a/b hammerhead" evidence="13">
    <location>
        <begin position="17"/>
        <end position="125"/>
    </location>
</feature>
<dbReference type="SUPFAM" id="SSF56003">
    <property type="entry name" value="Molybdenum cofactor-binding domain"/>
    <property type="match status" value="1"/>
</dbReference>
<evidence type="ECO:0000313" key="15">
    <source>
        <dbReference type="Proteomes" id="UP000051184"/>
    </source>
</evidence>
<keyword evidence="9" id="KW-0411">Iron-sulfur</keyword>
<comment type="cofactor">
    <cofactor evidence="2">
        <name>FAD</name>
        <dbReference type="ChEBI" id="CHEBI:57692"/>
    </cofactor>
</comment>
<dbReference type="Gene3D" id="3.90.1170.50">
    <property type="entry name" value="Aldehyde oxidase/xanthine dehydrogenase, a/b hammerhead"/>
    <property type="match status" value="1"/>
</dbReference>
<comment type="cofactor">
    <cofactor evidence="10">
        <name>[2Fe-2S] cluster</name>
        <dbReference type="ChEBI" id="CHEBI:190135"/>
    </cofactor>
</comment>
<dbReference type="Pfam" id="PF02738">
    <property type="entry name" value="MoCoBD_1"/>
    <property type="match status" value="1"/>
</dbReference>
<evidence type="ECO:0000256" key="8">
    <source>
        <dbReference type="ARBA" id="ARBA00023004"/>
    </source>
</evidence>